<evidence type="ECO:0000259" key="12">
    <source>
        <dbReference type="PROSITE" id="PS50110"/>
    </source>
</evidence>
<keyword evidence="10" id="KW-1133">Transmembrane helix</keyword>
<dbReference type="InterPro" id="IPR036890">
    <property type="entry name" value="HATPase_C_sf"/>
</dbReference>
<dbReference type="GO" id="GO:0009927">
    <property type="term" value="F:histidine phosphotransfer kinase activity"/>
    <property type="evidence" value="ECO:0007669"/>
    <property type="project" value="TreeGrafter"/>
</dbReference>
<keyword evidence="10" id="KW-0812">Transmembrane</keyword>
<dbReference type="InterPro" id="IPR035965">
    <property type="entry name" value="PAS-like_dom_sf"/>
</dbReference>
<dbReference type="Pfam" id="PF00072">
    <property type="entry name" value="Response_reg"/>
    <property type="match status" value="1"/>
</dbReference>
<dbReference type="CDD" id="cd06225">
    <property type="entry name" value="HAMP"/>
    <property type="match status" value="1"/>
</dbReference>
<dbReference type="GO" id="GO:0016787">
    <property type="term" value="F:hydrolase activity"/>
    <property type="evidence" value="ECO:0007669"/>
    <property type="project" value="UniProtKB-KW"/>
</dbReference>
<dbReference type="Gene3D" id="3.30.450.20">
    <property type="entry name" value="PAS domain"/>
    <property type="match status" value="2"/>
</dbReference>
<dbReference type="Pfam" id="PF00989">
    <property type="entry name" value="PAS"/>
    <property type="match status" value="1"/>
</dbReference>
<dbReference type="EMBL" id="BJLF01000024">
    <property type="protein sequence ID" value="GEA52748.1"/>
    <property type="molecule type" value="Genomic_DNA"/>
</dbReference>
<evidence type="ECO:0000256" key="6">
    <source>
        <dbReference type="ARBA" id="ARBA00022777"/>
    </source>
</evidence>
<dbReference type="PROSITE" id="PS50885">
    <property type="entry name" value="HAMP"/>
    <property type="match status" value="1"/>
</dbReference>
<dbReference type="SUPFAM" id="SSF52172">
    <property type="entry name" value="CheY-like"/>
    <property type="match status" value="1"/>
</dbReference>
<dbReference type="GO" id="GO:0000155">
    <property type="term" value="F:phosphorelay sensor kinase activity"/>
    <property type="evidence" value="ECO:0007669"/>
    <property type="project" value="InterPro"/>
</dbReference>
<dbReference type="Pfam" id="PF00512">
    <property type="entry name" value="HisKA"/>
    <property type="match status" value="1"/>
</dbReference>
<comment type="catalytic activity">
    <reaction evidence="1">
        <text>ATP + protein L-histidine = ADP + protein N-phospho-L-histidine.</text>
        <dbReference type="EC" id="2.7.13.3"/>
    </reaction>
</comment>
<dbReference type="SMART" id="SM00091">
    <property type="entry name" value="PAS"/>
    <property type="match status" value="1"/>
</dbReference>
<evidence type="ECO:0000256" key="5">
    <source>
        <dbReference type="ARBA" id="ARBA00022679"/>
    </source>
</evidence>
<dbReference type="Gene3D" id="1.10.8.500">
    <property type="entry name" value="HAMP domain in histidine kinase"/>
    <property type="match status" value="1"/>
</dbReference>
<dbReference type="InterPro" id="IPR013767">
    <property type="entry name" value="PAS_fold"/>
</dbReference>
<dbReference type="InterPro" id="IPR001789">
    <property type="entry name" value="Sig_transdc_resp-reg_receiver"/>
</dbReference>
<protein>
    <recommendedName>
        <fullName evidence="3">histidine kinase</fullName>
        <ecNumber evidence="3">2.7.13.3</ecNumber>
    </recommendedName>
</protein>
<dbReference type="InterPro" id="IPR005467">
    <property type="entry name" value="His_kinase_dom"/>
</dbReference>
<dbReference type="SUPFAM" id="SSF55785">
    <property type="entry name" value="PYP-like sensor domain (PAS domain)"/>
    <property type="match status" value="1"/>
</dbReference>
<dbReference type="SMART" id="SM00387">
    <property type="entry name" value="HATPase_c"/>
    <property type="match status" value="1"/>
</dbReference>
<keyword evidence="9" id="KW-0175">Coiled coil</keyword>
<dbReference type="InterPro" id="IPR003660">
    <property type="entry name" value="HAMP_dom"/>
</dbReference>
<dbReference type="GO" id="GO:0006355">
    <property type="term" value="P:regulation of DNA-templated transcription"/>
    <property type="evidence" value="ECO:0007669"/>
    <property type="project" value="InterPro"/>
</dbReference>
<dbReference type="RefSeq" id="WP_141347161.1">
    <property type="nucleotide sequence ID" value="NZ_BJLF01000024.1"/>
</dbReference>
<dbReference type="SMART" id="SM00388">
    <property type="entry name" value="HisKA"/>
    <property type="match status" value="1"/>
</dbReference>
<sequence>MSKSHARPKFKRLQSTLMGAFMLVSLIPMLLVAFFFLRSHTQDLQEQSTTYLTSMRDGNTNKVTAYIGNLDSEVIGFVHSELAYASGGRFYGLIDSFRRLGEDLGESRSIGQQRYIPGSGNAIRTKTIKSDDNYANVERYRLLHKRYHSTFQSLVERSDFDDIALVDLEGNVSYSIQKYDYYATNLDSGRYKKTELGELFKQLKDYVASNKDSLEQYNDIVLMSDFSINGNSGNSEEVAWFAAPIVQRGYLHSYAFFRLPLSALTGLITEEHLVNLNVSLFDKSLKLLASNSNDVDPKQSSPVAIKALEGFAEVKTYTNLSGDNTIAAYTPIDVHGLTWAVVVETPEEVAFERVNQLFKLFFIIVLSAAIIVVIASHYLSNFITTPLLKLTWAAERISAGDLKENVEGTKRKDEIGRLAVSFERMQRSIREKIELIKEQNKELEFNLDTIATQNGELQLADKLKDEFLATTSHELRTPLHGMIGVAQAILSEAHGSVPPSQRYQLEIIINSGHRLSNLVDDLLDYHKMQYGHLQLEPTAVSLSSASQLVVELSKHLVDKKPVRIINQIDSSLPMVSADPQRLEQVLYNLVGNAIKFTSEGKVILNAEQQGEHLKIQVIDTGHGIPKEDLNNIFEPLTQSNASGYHQGTGLGLSISKRLIEIMRGELTVTSQPMLGTTFTMILPLASKQELDTFNSESETEHYSREEFHQTELDEQSLSLPSNPDGKLVMIADDEPVNLKILESFLRVEGYRVVSAHNGREVLDLIAEEKPDILLLDIMMPELSGFQVCEYLRNLYNYNELPIIMLTALNQVEDKVKGFDCGANDYLVKPFNKQELSARIQVHINASLSEKRRQENDSLSAELSQREKVESLLLETQTKLLEQLESTPEAIVCINENHKITFANKSATELLKRSIEQVKRSQIEEFIAPKHLQFDQPHRSIDIDIFVGETKQVIASDIFTLPLETGLRGMIIFNSDPDDANQRINNLEVALDALASYAFSGDKSQLEELKEMGDEFADLVGQLDNSKDSKQQNMRQLLVDCMSSALEYWENHDGNTKFNFAEQSGLWRVYLDRSTLQTRTLDKYLRIETLPKTPRWRTVLNSLDFILAHSDHDDAQRAQVVGLRDQLQNLVTQ</sequence>
<comment type="caution">
    <text evidence="15">The sequence shown here is derived from an EMBL/GenBank/DDBJ whole genome shotgun (WGS) entry which is preliminary data.</text>
</comment>
<dbReference type="AlphaFoldDB" id="A0A4Y3I0J0"/>
<name>A0A4Y3I0J0_9VIBR</name>
<dbReference type="PANTHER" id="PTHR43047:SF72">
    <property type="entry name" value="OSMOSENSING HISTIDINE PROTEIN KINASE SLN1"/>
    <property type="match status" value="1"/>
</dbReference>
<dbReference type="Gene3D" id="3.30.565.10">
    <property type="entry name" value="Histidine kinase-like ATPase, C-terminal domain"/>
    <property type="match status" value="1"/>
</dbReference>
<feature type="coiled-coil region" evidence="9">
    <location>
        <begin position="422"/>
        <end position="453"/>
    </location>
</feature>
<proteinExistence type="predicted"/>
<dbReference type="Gene3D" id="3.40.50.2300">
    <property type="match status" value="1"/>
</dbReference>
<dbReference type="CDD" id="cd00082">
    <property type="entry name" value="HisKA"/>
    <property type="match status" value="1"/>
</dbReference>
<dbReference type="SUPFAM" id="SSF158472">
    <property type="entry name" value="HAMP domain-like"/>
    <property type="match status" value="1"/>
</dbReference>
<evidence type="ECO:0000256" key="7">
    <source>
        <dbReference type="ARBA" id="ARBA00022801"/>
    </source>
</evidence>
<dbReference type="InterPro" id="IPR011006">
    <property type="entry name" value="CheY-like_superfamily"/>
</dbReference>
<dbReference type="SMART" id="SM00448">
    <property type="entry name" value="REC"/>
    <property type="match status" value="1"/>
</dbReference>
<dbReference type="Pfam" id="PF00672">
    <property type="entry name" value="HAMP"/>
    <property type="match status" value="1"/>
</dbReference>
<evidence type="ECO:0000256" key="9">
    <source>
        <dbReference type="SAM" id="Coils"/>
    </source>
</evidence>
<dbReference type="SUPFAM" id="SSF55874">
    <property type="entry name" value="ATPase domain of HSP90 chaperone/DNA topoisomerase II/histidine kinase"/>
    <property type="match status" value="1"/>
</dbReference>
<dbReference type="PROSITE" id="PS50109">
    <property type="entry name" value="HIS_KIN"/>
    <property type="match status" value="1"/>
</dbReference>
<dbReference type="InterPro" id="IPR003661">
    <property type="entry name" value="HisK_dim/P_dom"/>
</dbReference>
<dbReference type="OrthoDB" id="9804645at2"/>
<dbReference type="InterPro" id="IPR003594">
    <property type="entry name" value="HATPase_dom"/>
</dbReference>
<keyword evidence="6 15" id="KW-0418">Kinase</keyword>
<dbReference type="SUPFAM" id="SSF47384">
    <property type="entry name" value="Homodimeric domain of signal transducing histidine kinase"/>
    <property type="match status" value="1"/>
</dbReference>
<evidence type="ECO:0000256" key="1">
    <source>
        <dbReference type="ARBA" id="ARBA00000085"/>
    </source>
</evidence>
<dbReference type="SMART" id="SM00304">
    <property type="entry name" value="HAMP"/>
    <property type="match status" value="1"/>
</dbReference>
<feature type="modified residue" description="4-aspartylphosphate" evidence="8">
    <location>
        <position position="776"/>
    </location>
</feature>
<comment type="subcellular location">
    <subcellularLocation>
        <location evidence="2">Membrane</location>
    </subcellularLocation>
</comment>
<dbReference type="EC" id="2.7.13.3" evidence="3"/>
<dbReference type="CDD" id="cd16922">
    <property type="entry name" value="HATPase_EvgS-ArcB-TorS-like"/>
    <property type="match status" value="1"/>
</dbReference>
<dbReference type="InterPro" id="IPR000014">
    <property type="entry name" value="PAS"/>
</dbReference>
<dbReference type="Pfam" id="PF02518">
    <property type="entry name" value="HATPase_c"/>
    <property type="match status" value="1"/>
</dbReference>
<keyword evidence="4 8" id="KW-0597">Phosphoprotein</keyword>
<organism evidence="15 16">
    <name type="scientific">Vibrio inusitatus NBRC 102082</name>
    <dbReference type="NCBI Taxonomy" id="1219070"/>
    <lineage>
        <taxon>Bacteria</taxon>
        <taxon>Pseudomonadati</taxon>
        <taxon>Pseudomonadota</taxon>
        <taxon>Gammaproteobacteria</taxon>
        <taxon>Vibrionales</taxon>
        <taxon>Vibrionaceae</taxon>
        <taxon>Vibrio</taxon>
    </lineage>
</organism>
<keyword evidence="7" id="KW-0378">Hydrolase</keyword>
<dbReference type="PRINTS" id="PR00344">
    <property type="entry name" value="BCTRLSENSOR"/>
</dbReference>
<keyword evidence="10" id="KW-0472">Membrane</keyword>
<dbReference type="InterPro" id="IPR004358">
    <property type="entry name" value="Sig_transdc_His_kin-like_C"/>
</dbReference>
<dbReference type="GO" id="GO:0005886">
    <property type="term" value="C:plasma membrane"/>
    <property type="evidence" value="ECO:0007669"/>
    <property type="project" value="TreeGrafter"/>
</dbReference>
<feature type="transmembrane region" description="Helical" evidence="10">
    <location>
        <begin position="360"/>
        <end position="379"/>
    </location>
</feature>
<evidence type="ECO:0000259" key="13">
    <source>
        <dbReference type="PROSITE" id="PS50112"/>
    </source>
</evidence>
<evidence type="ECO:0000256" key="3">
    <source>
        <dbReference type="ARBA" id="ARBA00012438"/>
    </source>
</evidence>
<keyword evidence="16" id="KW-1185">Reference proteome</keyword>
<feature type="transmembrane region" description="Helical" evidence="10">
    <location>
        <begin position="17"/>
        <end position="37"/>
    </location>
</feature>
<feature type="domain" description="HAMP" evidence="14">
    <location>
        <begin position="381"/>
        <end position="434"/>
    </location>
</feature>
<reference evidence="15 16" key="1">
    <citation type="submission" date="2019-06" db="EMBL/GenBank/DDBJ databases">
        <title>Whole genome shotgun sequence of Vibrio inusitatus NBRC 102082.</title>
        <authorList>
            <person name="Hosoyama A."/>
            <person name="Uohara A."/>
            <person name="Ohji S."/>
            <person name="Ichikawa N."/>
        </authorList>
    </citation>
    <scope>NUCLEOTIDE SEQUENCE [LARGE SCALE GENOMIC DNA]</scope>
    <source>
        <strain evidence="15 16">NBRC 102082</strain>
    </source>
</reference>
<keyword evidence="5" id="KW-0808">Transferase</keyword>
<dbReference type="CDD" id="cd22890">
    <property type="entry name" value="ChiS-DBD"/>
    <property type="match status" value="1"/>
</dbReference>
<evidence type="ECO:0000313" key="15">
    <source>
        <dbReference type="EMBL" id="GEA52748.1"/>
    </source>
</evidence>
<dbReference type="Proteomes" id="UP000318717">
    <property type="component" value="Unassembled WGS sequence"/>
</dbReference>
<accession>A0A4Y3I0J0</accession>
<evidence type="ECO:0000256" key="4">
    <source>
        <dbReference type="ARBA" id="ARBA00022553"/>
    </source>
</evidence>
<evidence type="ECO:0000256" key="10">
    <source>
        <dbReference type="SAM" id="Phobius"/>
    </source>
</evidence>
<evidence type="ECO:0000256" key="2">
    <source>
        <dbReference type="ARBA" id="ARBA00004370"/>
    </source>
</evidence>
<dbReference type="PROSITE" id="PS50110">
    <property type="entry name" value="RESPONSE_REGULATORY"/>
    <property type="match status" value="1"/>
</dbReference>
<evidence type="ECO:0000259" key="14">
    <source>
        <dbReference type="PROSITE" id="PS50885"/>
    </source>
</evidence>
<evidence type="ECO:0000256" key="8">
    <source>
        <dbReference type="PROSITE-ProRule" id="PRU00169"/>
    </source>
</evidence>
<evidence type="ECO:0000259" key="11">
    <source>
        <dbReference type="PROSITE" id="PS50109"/>
    </source>
</evidence>
<gene>
    <name evidence="15" type="ORF">VIN01S_35520</name>
</gene>
<feature type="domain" description="Response regulatory" evidence="12">
    <location>
        <begin position="727"/>
        <end position="843"/>
    </location>
</feature>
<dbReference type="PROSITE" id="PS50112">
    <property type="entry name" value="PAS"/>
    <property type="match status" value="1"/>
</dbReference>
<feature type="domain" description="Histidine kinase" evidence="11">
    <location>
        <begin position="470"/>
        <end position="686"/>
    </location>
</feature>
<evidence type="ECO:0000313" key="16">
    <source>
        <dbReference type="Proteomes" id="UP000318717"/>
    </source>
</evidence>
<dbReference type="InterPro" id="IPR036097">
    <property type="entry name" value="HisK_dim/P_sf"/>
</dbReference>
<dbReference type="Gene3D" id="1.10.287.130">
    <property type="match status" value="1"/>
</dbReference>
<feature type="domain" description="PAS" evidence="13">
    <location>
        <begin position="875"/>
        <end position="929"/>
    </location>
</feature>
<dbReference type="PANTHER" id="PTHR43047">
    <property type="entry name" value="TWO-COMPONENT HISTIDINE PROTEIN KINASE"/>
    <property type="match status" value="1"/>
</dbReference>